<protein>
    <recommendedName>
        <fullName evidence="3">Ig-like domain-containing protein</fullName>
    </recommendedName>
</protein>
<reference evidence="2" key="1">
    <citation type="journal article" date="2013" name="Nat. Genet.">
        <title>The draft genomes of soft-shell turtle and green sea turtle yield insights into the development and evolution of the turtle-specific body plan.</title>
        <authorList>
            <person name="Wang Z."/>
            <person name="Pascual-Anaya J."/>
            <person name="Zadissa A."/>
            <person name="Li W."/>
            <person name="Niimura Y."/>
            <person name="Huang Z."/>
            <person name="Li C."/>
            <person name="White S."/>
            <person name="Xiong Z."/>
            <person name="Fang D."/>
            <person name="Wang B."/>
            <person name="Ming Y."/>
            <person name="Chen Y."/>
            <person name="Zheng Y."/>
            <person name="Kuraku S."/>
            <person name="Pignatelli M."/>
            <person name="Herrero J."/>
            <person name="Beal K."/>
            <person name="Nozawa M."/>
            <person name="Li Q."/>
            <person name="Wang J."/>
            <person name="Zhang H."/>
            <person name="Yu L."/>
            <person name="Shigenobu S."/>
            <person name="Wang J."/>
            <person name="Liu J."/>
            <person name="Flicek P."/>
            <person name="Searle S."/>
            <person name="Wang J."/>
            <person name="Kuratani S."/>
            <person name="Yin Y."/>
            <person name="Aken B."/>
            <person name="Zhang G."/>
            <person name="Irie N."/>
        </authorList>
    </citation>
    <scope>NUCLEOTIDE SEQUENCE [LARGE SCALE GENOMIC DNA]</scope>
</reference>
<sequence length="197" mass="21214">MILSLCLLLPGALPAPILYLSWTFAWPGDSMQLTCSVFSWTPATHIIFCKYREEVSSQMGLVGKLTYDYDHVVSRGSSRNYSCGYEIKDSDSRMTKSQLSPAKHLSIIGALLAPTLYLSQTSAQPGDSAQFQCSVIALAPATRVRRKSPPGLLQPFCGPQGPYARSKSCLAHAGLTAPELGADSSAAHCPKRDSSKS</sequence>
<evidence type="ECO:0000313" key="2">
    <source>
        <dbReference type="Proteomes" id="UP000031443"/>
    </source>
</evidence>
<gene>
    <name evidence="1" type="ORF">UY3_00847</name>
</gene>
<organism evidence="1 2">
    <name type="scientific">Chelonia mydas</name>
    <name type="common">Green sea-turtle</name>
    <name type="synonym">Chelonia agassizi</name>
    <dbReference type="NCBI Taxonomy" id="8469"/>
    <lineage>
        <taxon>Eukaryota</taxon>
        <taxon>Metazoa</taxon>
        <taxon>Chordata</taxon>
        <taxon>Craniata</taxon>
        <taxon>Vertebrata</taxon>
        <taxon>Euteleostomi</taxon>
        <taxon>Archelosauria</taxon>
        <taxon>Testudinata</taxon>
        <taxon>Testudines</taxon>
        <taxon>Cryptodira</taxon>
        <taxon>Durocryptodira</taxon>
        <taxon>Americhelydia</taxon>
        <taxon>Chelonioidea</taxon>
        <taxon>Cheloniidae</taxon>
        <taxon>Chelonia</taxon>
    </lineage>
</organism>
<keyword evidence="2" id="KW-1185">Reference proteome</keyword>
<dbReference type="AlphaFoldDB" id="M7CB32"/>
<dbReference type="InterPro" id="IPR036179">
    <property type="entry name" value="Ig-like_dom_sf"/>
</dbReference>
<dbReference type="Proteomes" id="UP000031443">
    <property type="component" value="Unassembled WGS sequence"/>
</dbReference>
<proteinExistence type="predicted"/>
<accession>M7CB32</accession>
<name>M7CB32_CHEMY</name>
<evidence type="ECO:0008006" key="3">
    <source>
        <dbReference type="Google" id="ProtNLM"/>
    </source>
</evidence>
<dbReference type="SUPFAM" id="SSF48726">
    <property type="entry name" value="Immunoglobulin"/>
    <property type="match status" value="1"/>
</dbReference>
<dbReference type="EMBL" id="KB481189">
    <property type="protein sequence ID" value="EMP41898.1"/>
    <property type="molecule type" value="Genomic_DNA"/>
</dbReference>
<evidence type="ECO:0000313" key="1">
    <source>
        <dbReference type="EMBL" id="EMP41898.1"/>
    </source>
</evidence>